<dbReference type="NCBIfam" id="NF038402">
    <property type="entry name" value="TroA_like"/>
    <property type="match status" value="1"/>
</dbReference>
<evidence type="ECO:0000256" key="1">
    <source>
        <dbReference type="ARBA" id="ARBA00008814"/>
    </source>
</evidence>
<evidence type="ECO:0000256" key="3">
    <source>
        <dbReference type="SAM" id="MobiDB-lite"/>
    </source>
</evidence>
<reference evidence="6 7" key="1">
    <citation type="submission" date="2019-09" db="EMBL/GenBank/DDBJ databases">
        <title>Serinicoccus pratensis sp. nov., isolated from meadow soil.</title>
        <authorList>
            <person name="Zhang W."/>
        </authorList>
    </citation>
    <scope>NUCLEOTIDE SEQUENCE [LARGE SCALE GENOMIC DNA]</scope>
    <source>
        <strain evidence="6 7">W204</strain>
    </source>
</reference>
<dbReference type="AlphaFoldDB" id="A0A5J6V9C8"/>
<proteinExistence type="inferred from homology"/>
<feature type="signal peptide" evidence="4">
    <location>
        <begin position="1"/>
        <end position="24"/>
    </location>
</feature>
<dbReference type="CDD" id="cd01143">
    <property type="entry name" value="YvrC"/>
    <property type="match status" value="1"/>
</dbReference>
<dbReference type="InterPro" id="IPR054828">
    <property type="entry name" value="Vit_B12_bind_prot"/>
</dbReference>
<feature type="compositionally biased region" description="Low complexity" evidence="3">
    <location>
        <begin position="35"/>
        <end position="45"/>
    </location>
</feature>
<dbReference type="PANTHER" id="PTHR30535:SF34">
    <property type="entry name" value="MOLYBDATE-BINDING PROTEIN MOLA"/>
    <property type="match status" value="1"/>
</dbReference>
<dbReference type="RefSeq" id="WP_158062428.1">
    <property type="nucleotide sequence ID" value="NZ_CP044427.1"/>
</dbReference>
<dbReference type="SUPFAM" id="SSF53807">
    <property type="entry name" value="Helical backbone' metal receptor"/>
    <property type="match status" value="1"/>
</dbReference>
<dbReference type="KEGG" id="serw:FY030_15560"/>
<feature type="domain" description="Fe/B12 periplasmic-binding" evidence="5">
    <location>
        <begin position="109"/>
        <end position="361"/>
    </location>
</feature>
<accession>A0A5J6V9C8</accession>
<evidence type="ECO:0000259" key="5">
    <source>
        <dbReference type="PROSITE" id="PS50983"/>
    </source>
</evidence>
<feature type="compositionally biased region" description="Acidic residues" evidence="3">
    <location>
        <begin position="46"/>
        <end position="79"/>
    </location>
</feature>
<dbReference type="PANTHER" id="PTHR30535">
    <property type="entry name" value="VITAMIN B12-BINDING PROTEIN"/>
    <property type="match status" value="1"/>
</dbReference>
<dbReference type="PROSITE" id="PS50983">
    <property type="entry name" value="FE_B12_PBP"/>
    <property type="match status" value="1"/>
</dbReference>
<evidence type="ECO:0000313" key="7">
    <source>
        <dbReference type="Proteomes" id="UP000326546"/>
    </source>
</evidence>
<evidence type="ECO:0000256" key="2">
    <source>
        <dbReference type="ARBA" id="ARBA00022729"/>
    </source>
</evidence>
<gene>
    <name evidence="6" type="ORF">FY030_15560</name>
</gene>
<protein>
    <submittedName>
        <fullName evidence="6">ABC transporter substrate-binding protein</fullName>
    </submittedName>
</protein>
<dbReference type="InterPro" id="IPR002491">
    <property type="entry name" value="ABC_transptr_periplasmic_BD"/>
</dbReference>
<dbReference type="Proteomes" id="UP000326546">
    <property type="component" value="Chromosome"/>
</dbReference>
<dbReference type="OrthoDB" id="6495095at2"/>
<dbReference type="Pfam" id="PF01497">
    <property type="entry name" value="Peripla_BP_2"/>
    <property type="match status" value="1"/>
</dbReference>
<evidence type="ECO:0000313" key="6">
    <source>
        <dbReference type="EMBL" id="QFG69934.1"/>
    </source>
</evidence>
<keyword evidence="7" id="KW-1185">Reference proteome</keyword>
<evidence type="ECO:0000256" key="4">
    <source>
        <dbReference type="SAM" id="SignalP"/>
    </source>
</evidence>
<keyword evidence="2 4" id="KW-0732">Signal</keyword>
<organism evidence="6 7">
    <name type="scientific">Ornithinimicrobium pratense</name>
    <dbReference type="NCBI Taxonomy" id="2593973"/>
    <lineage>
        <taxon>Bacteria</taxon>
        <taxon>Bacillati</taxon>
        <taxon>Actinomycetota</taxon>
        <taxon>Actinomycetes</taxon>
        <taxon>Micrococcales</taxon>
        <taxon>Ornithinimicrobiaceae</taxon>
        <taxon>Ornithinimicrobium</taxon>
    </lineage>
</organism>
<dbReference type="GO" id="GO:0071281">
    <property type="term" value="P:cellular response to iron ion"/>
    <property type="evidence" value="ECO:0007669"/>
    <property type="project" value="TreeGrafter"/>
</dbReference>
<feature type="chain" id="PRO_5038908937" evidence="4">
    <location>
        <begin position="25"/>
        <end position="362"/>
    </location>
</feature>
<sequence>MTHPAPFTRSRAVAAALALSLALAACGDDAEDTDTAGTDSTATDDTATDDTAEDTAADDTAADTEDPTQDADTEGATEDADTKDAAAGDFPVTVDAENGEVTIESRPERIISLSPSATEILFAIGAGDRVIAADQFSTYPEEAPATDLSGWDPNVEAIVGYEPDLVLIANDSNDLVASLEALDIPVLANSAPADIEGGYDVVAAMGMATGEIDGAASVNEEMRAELEEAFEAAPEDQQIRVYHELDDTFFSVSSHSFIGSVYEQMGAVNIADDADTDATGYPQLTEEAIVEADPQLIVITDQVTYTAEDVANRPGWSQIEAVRNGNIVTVDADIASRWGPRLPQLVELVAEAMNSVAAPVGR</sequence>
<feature type="region of interest" description="Disordered" evidence="3">
    <location>
        <begin position="28"/>
        <end position="96"/>
    </location>
</feature>
<name>A0A5J6V9C8_9MICO</name>
<dbReference type="Gene3D" id="3.40.50.1980">
    <property type="entry name" value="Nitrogenase molybdenum iron protein domain"/>
    <property type="match status" value="2"/>
</dbReference>
<comment type="similarity">
    <text evidence="1">Belongs to the bacterial solute-binding protein 8 family.</text>
</comment>
<dbReference type="InterPro" id="IPR050902">
    <property type="entry name" value="ABC_Transporter_SBP"/>
</dbReference>
<dbReference type="EMBL" id="CP044427">
    <property type="protein sequence ID" value="QFG69934.1"/>
    <property type="molecule type" value="Genomic_DNA"/>
</dbReference>